<feature type="domain" description="HTH lacI-type" evidence="5">
    <location>
        <begin position="9"/>
        <end position="63"/>
    </location>
</feature>
<dbReference type="PROSITE" id="PS50932">
    <property type="entry name" value="HTH_LACI_2"/>
    <property type="match status" value="1"/>
</dbReference>
<dbReference type="Proteomes" id="UP000298551">
    <property type="component" value="Chromosome"/>
</dbReference>
<dbReference type="RefSeq" id="WP_136915618.1">
    <property type="nucleotide sequence ID" value="NZ_CP039371.1"/>
</dbReference>
<keyword evidence="3" id="KW-0238">DNA-binding</keyword>
<accession>A0A4D6XCQ2</accession>
<evidence type="ECO:0000256" key="4">
    <source>
        <dbReference type="ARBA" id="ARBA00023163"/>
    </source>
</evidence>
<evidence type="ECO:0000313" key="6">
    <source>
        <dbReference type="EMBL" id="QCI13499.1"/>
    </source>
</evidence>
<dbReference type="InterPro" id="IPR010982">
    <property type="entry name" value="Lambda_DNA-bd_dom_sf"/>
</dbReference>
<proteinExistence type="predicted"/>
<dbReference type="SUPFAM" id="SSF47413">
    <property type="entry name" value="lambda repressor-like DNA-binding domains"/>
    <property type="match status" value="1"/>
</dbReference>
<sequence length="352" mass="38166">MIDSVRRPVTAHDVAKLAGVSQSAVSRTFTKGASVAEATRAKVMEAATTLGYRPNLVARSLITRRSGLIGVVVPSMTNPFYAEVLECLSKALEPEGYRVLLFSTAHQENSDPIMEDVLRHRVDALIMVSASLSSRFADECKRVGLPVAMLNRKVDSPAISSVTGDNTDGGALIADYLVQTGHRRPAFIAGAAHSSTSRDREQSFYARLAQLGQNQPLREMGNFDMLEAMAATQRLLALPEPPDAIFCANDLTAIAVLNVMFESGISPGKDISVVGFDNIKMANWPLLGLTTYAQPIERMARKAVDVIQAQLEDISTPAIHEVVRGELIIRSSSRIPCSIQVSTVDGMSIWQR</sequence>
<dbReference type="CDD" id="cd06278">
    <property type="entry name" value="PBP1_LacI-like"/>
    <property type="match status" value="1"/>
</dbReference>
<dbReference type="CDD" id="cd01392">
    <property type="entry name" value="HTH_LacI"/>
    <property type="match status" value="1"/>
</dbReference>
<dbReference type="GO" id="GO:0000976">
    <property type="term" value="F:transcription cis-regulatory region binding"/>
    <property type="evidence" value="ECO:0007669"/>
    <property type="project" value="TreeGrafter"/>
</dbReference>
<keyword evidence="1" id="KW-0678">Repressor</keyword>
<dbReference type="InterPro" id="IPR028082">
    <property type="entry name" value="Peripla_BP_I"/>
</dbReference>
<keyword evidence="2" id="KW-0805">Transcription regulation</keyword>
<dbReference type="PANTHER" id="PTHR30146">
    <property type="entry name" value="LACI-RELATED TRANSCRIPTIONAL REPRESSOR"/>
    <property type="match status" value="1"/>
</dbReference>
<dbReference type="GO" id="GO:0003700">
    <property type="term" value="F:DNA-binding transcription factor activity"/>
    <property type="evidence" value="ECO:0007669"/>
    <property type="project" value="TreeGrafter"/>
</dbReference>
<dbReference type="SMART" id="SM00354">
    <property type="entry name" value="HTH_LACI"/>
    <property type="match status" value="1"/>
</dbReference>
<gene>
    <name evidence="6" type="ORF">E6B08_20015</name>
</gene>
<dbReference type="OrthoDB" id="5621819at2"/>
<dbReference type="InterPro" id="IPR000843">
    <property type="entry name" value="HTH_LacI"/>
</dbReference>
<dbReference type="Gene3D" id="1.10.260.40">
    <property type="entry name" value="lambda repressor-like DNA-binding domains"/>
    <property type="match status" value="1"/>
</dbReference>
<evidence type="ECO:0000256" key="1">
    <source>
        <dbReference type="ARBA" id="ARBA00022491"/>
    </source>
</evidence>
<dbReference type="AlphaFoldDB" id="A0A4D6XCQ2"/>
<protein>
    <submittedName>
        <fullName evidence="6">LacI family transcriptional regulator</fullName>
    </submittedName>
</protein>
<dbReference type="EMBL" id="CP039371">
    <property type="protein sequence ID" value="QCI13499.1"/>
    <property type="molecule type" value="Genomic_DNA"/>
</dbReference>
<evidence type="ECO:0000256" key="3">
    <source>
        <dbReference type="ARBA" id="ARBA00023125"/>
    </source>
</evidence>
<organism evidence="6 7">
    <name type="scientific">Pseudomonas putida</name>
    <name type="common">Arthrobacter siderocapsulatus</name>
    <dbReference type="NCBI Taxonomy" id="303"/>
    <lineage>
        <taxon>Bacteria</taxon>
        <taxon>Pseudomonadati</taxon>
        <taxon>Pseudomonadota</taxon>
        <taxon>Gammaproteobacteria</taxon>
        <taxon>Pseudomonadales</taxon>
        <taxon>Pseudomonadaceae</taxon>
        <taxon>Pseudomonas</taxon>
    </lineage>
</organism>
<dbReference type="SUPFAM" id="SSF53822">
    <property type="entry name" value="Periplasmic binding protein-like I"/>
    <property type="match status" value="1"/>
</dbReference>
<evidence type="ECO:0000313" key="7">
    <source>
        <dbReference type="Proteomes" id="UP000298551"/>
    </source>
</evidence>
<dbReference type="Pfam" id="PF00532">
    <property type="entry name" value="Peripla_BP_1"/>
    <property type="match status" value="1"/>
</dbReference>
<keyword evidence="4" id="KW-0804">Transcription</keyword>
<evidence type="ECO:0000256" key="2">
    <source>
        <dbReference type="ARBA" id="ARBA00023015"/>
    </source>
</evidence>
<dbReference type="Pfam" id="PF00356">
    <property type="entry name" value="LacI"/>
    <property type="match status" value="1"/>
</dbReference>
<reference evidence="7" key="1">
    <citation type="submission" date="2019-04" db="EMBL/GenBank/DDBJ databases">
        <title>Genome sequence of Pseudomonas putida 1290, an auxin catabolizing strain.</title>
        <authorList>
            <person name="Laird T.S."/>
            <person name="Leveau J.H.J."/>
        </authorList>
    </citation>
    <scope>NUCLEOTIDE SEQUENCE [LARGE SCALE GENOMIC DNA]</scope>
    <source>
        <strain evidence="7">1290</strain>
    </source>
</reference>
<name>A0A4D6XCQ2_PSEPU</name>
<evidence type="ECO:0000259" key="5">
    <source>
        <dbReference type="PROSITE" id="PS50932"/>
    </source>
</evidence>
<dbReference type="InterPro" id="IPR001761">
    <property type="entry name" value="Peripla_BP/Lac1_sug-bd_dom"/>
</dbReference>
<dbReference type="PANTHER" id="PTHR30146:SF95">
    <property type="entry name" value="RIBOSE OPERON REPRESSOR"/>
    <property type="match status" value="1"/>
</dbReference>
<dbReference type="Gene3D" id="3.40.50.2300">
    <property type="match status" value="2"/>
</dbReference>